<dbReference type="RefSeq" id="WP_262598927.1">
    <property type="nucleotide sequence ID" value="NZ_CP103300.1"/>
</dbReference>
<feature type="compositionally biased region" description="Basic and acidic residues" evidence="1">
    <location>
        <begin position="36"/>
        <end position="47"/>
    </location>
</feature>
<accession>A0ABY6GW42</accession>
<evidence type="ECO:0000313" key="3">
    <source>
        <dbReference type="Proteomes" id="UP001163255"/>
    </source>
</evidence>
<name>A0ABY6GW42_9GAMM</name>
<sequence>MASNREHNTIALYKIQAATGGQNPIAPMAVNAPNQDGREKSSARTNE</sequence>
<protein>
    <submittedName>
        <fullName evidence="2">Lactonase family protein</fullName>
    </submittedName>
</protein>
<organism evidence="2 3">
    <name type="scientific">Endozoicomonas euniceicola</name>
    <dbReference type="NCBI Taxonomy" id="1234143"/>
    <lineage>
        <taxon>Bacteria</taxon>
        <taxon>Pseudomonadati</taxon>
        <taxon>Pseudomonadota</taxon>
        <taxon>Gammaproteobacteria</taxon>
        <taxon>Oceanospirillales</taxon>
        <taxon>Endozoicomonadaceae</taxon>
        <taxon>Endozoicomonas</taxon>
    </lineage>
</organism>
<dbReference type="Proteomes" id="UP001163255">
    <property type="component" value="Chromosome"/>
</dbReference>
<keyword evidence="3" id="KW-1185">Reference proteome</keyword>
<reference evidence="2" key="1">
    <citation type="submission" date="2022-10" db="EMBL/GenBank/DDBJ databases">
        <title>Completed Genome Sequence of two octocoral isolated bacterium, Endozoicomonas euniceicola EF212T and Endozoicomonas gorgoniicola PS125T.</title>
        <authorList>
            <person name="Chiou Y.-J."/>
            <person name="Chen Y.-H."/>
        </authorList>
    </citation>
    <scope>NUCLEOTIDE SEQUENCE</scope>
    <source>
        <strain evidence="2">EF212</strain>
    </source>
</reference>
<feature type="region of interest" description="Disordered" evidence="1">
    <location>
        <begin position="23"/>
        <end position="47"/>
    </location>
</feature>
<evidence type="ECO:0000313" key="2">
    <source>
        <dbReference type="EMBL" id="UYM16629.1"/>
    </source>
</evidence>
<evidence type="ECO:0000256" key="1">
    <source>
        <dbReference type="SAM" id="MobiDB-lite"/>
    </source>
</evidence>
<gene>
    <name evidence="2" type="ORF">NX720_01465</name>
</gene>
<proteinExistence type="predicted"/>
<dbReference type="EMBL" id="CP103300">
    <property type="protein sequence ID" value="UYM16629.1"/>
    <property type="molecule type" value="Genomic_DNA"/>
</dbReference>